<dbReference type="Pfam" id="PF00392">
    <property type="entry name" value="GntR"/>
    <property type="match status" value="1"/>
</dbReference>
<dbReference type="SUPFAM" id="SSF48008">
    <property type="entry name" value="GntR ligand-binding domain-like"/>
    <property type="match status" value="1"/>
</dbReference>
<dbReference type="EMBL" id="BAAAQY010000003">
    <property type="protein sequence ID" value="GAA2228350.1"/>
    <property type="molecule type" value="Genomic_DNA"/>
</dbReference>
<keyword evidence="1" id="KW-0805">Transcription regulation</keyword>
<dbReference type="PANTHER" id="PTHR43537">
    <property type="entry name" value="TRANSCRIPTIONAL REGULATOR, GNTR FAMILY"/>
    <property type="match status" value="1"/>
</dbReference>
<comment type="caution">
    <text evidence="5">The sequence shown here is derived from an EMBL/GenBank/DDBJ whole genome shotgun (WGS) entry which is preliminary data.</text>
</comment>
<dbReference type="Gene3D" id="1.10.10.10">
    <property type="entry name" value="Winged helix-like DNA-binding domain superfamily/Winged helix DNA-binding domain"/>
    <property type="match status" value="1"/>
</dbReference>
<keyword evidence="3" id="KW-0804">Transcription</keyword>
<dbReference type="InterPro" id="IPR000524">
    <property type="entry name" value="Tscrpt_reg_HTH_GntR"/>
</dbReference>
<dbReference type="SMART" id="SM00345">
    <property type="entry name" value="HTH_GNTR"/>
    <property type="match status" value="1"/>
</dbReference>
<keyword evidence="6" id="KW-1185">Reference proteome</keyword>
<dbReference type="CDD" id="cd07377">
    <property type="entry name" value="WHTH_GntR"/>
    <property type="match status" value="1"/>
</dbReference>
<evidence type="ECO:0000256" key="1">
    <source>
        <dbReference type="ARBA" id="ARBA00023015"/>
    </source>
</evidence>
<dbReference type="Proteomes" id="UP001500929">
    <property type="component" value="Unassembled WGS sequence"/>
</dbReference>
<dbReference type="InterPro" id="IPR036390">
    <property type="entry name" value="WH_DNA-bd_sf"/>
</dbReference>
<dbReference type="SUPFAM" id="SSF46785">
    <property type="entry name" value="Winged helix' DNA-binding domain"/>
    <property type="match status" value="1"/>
</dbReference>
<organism evidence="5 6">
    <name type="scientific">Herbiconiux moechotypicola</name>
    <dbReference type="NCBI Taxonomy" id="637393"/>
    <lineage>
        <taxon>Bacteria</taxon>
        <taxon>Bacillati</taxon>
        <taxon>Actinomycetota</taxon>
        <taxon>Actinomycetes</taxon>
        <taxon>Micrococcales</taxon>
        <taxon>Microbacteriaceae</taxon>
        <taxon>Herbiconiux</taxon>
    </lineage>
</organism>
<dbReference type="RefSeq" id="WP_259478601.1">
    <property type="nucleotide sequence ID" value="NZ_BAAAQY010000003.1"/>
</dbReference>
<evidence type="ECO:0000256" key="3">
    <source>
        <dbReference type="ARBA" id="ARBA00023163"/>
    </source>
</evidence>
<evidence type="ECO:0000313" key="6">
    <source>
        <dbReference type="Proteomes" id="UP001500929"/>
    </source>
</evidence>
<dbReference type="InterPro" id="IPR011711">
    <property type="entry name" value="GntR_C"/>
</dbReference>
<dbReference type="Pfam" id="PF07729">
    <property type="entry name" value="FCD"/>
    <property type="match status" value="1"/>
</dbReference>
<evidence type="ECO:0000313" key="5">
    <source>
        <dbReference type="EMBL" id="GAA2228350.1"/>
    </source>
</evidence>
<dbReference type="InterPro" id="IPR036388">
    <property type="entry name" value="WH-like_DNA-bd_sf"/>
</dbReference>
<name>A0ABN3DDS6_9MICO</name>
<dbReference type="Gene3D" id="1.20.120.530">
    <property type="entry name" value="GntR ligand-binding domain-like"/>
    <property type="match status" value="1"/>
</dbReference>
<dbReference type="PROSITE" id="PS50949">
    <property type="entry name" value="HTH_GNTR"/>
    <property type="match status" value="1"/>
</dbReference>
<evidence type="ECO:0000259" key="4">
    <source>
        <dbReference type="PROSITE" id="PS50949"/>
    </source>
</evidence>
<sequence length="220" mass="23590">MTDQPSTAVEQLADTLRELILDAGLEAAEPLREAALAAEYGVNRHTVRAALQRLAAQRLVDFEPYRGARVRAFSDDDIVALMQYRTALEAEAVRLLGSASEGAIEIPDAVSAANARLRDVCETAPHDHRAIEEAHAALHHALVAAAGSPRITEAHAGLESELLLFLAQLRPLLPADEMADQHDRLLAEIADSGDAAVRAHLAHSAQQLLALRHDPPASSP</sequence>
<feature type="domain" description="HTH gntR-type" evidence="4">
    <location>
        <begin position="6"/>
        <end position="73"/>
    </location>
</feature>
<accession>A0ABN3DDS6</accession>
<proteinExistence type="predicted"/>
<dbReference type="InterPro" id="IPR008920">
    <property type="entry name" value="TF_FadR/GntR_C"/>
</dbReference>
<gene>
    <name evidence="5" type="ORF">GCM10009851_10900</name>
</gene>
<reference evidence="5 6" key="1">
    <citation type="journal article" date="2019" name="Int. J. Syst. Evol. Microbiol.">
        <title>The Global Catalogue of Microorganisms (GCM) 10K type strain sequencing project: providing services to taxonomists for standard genome sequencing and annotation.</title>
        <authorList>
            <consortium name="The Broad Institute Genomics Platform"/>
            <consortium name="The Broad Institute Genome Sequencing Center for Infectious Disease"/>
            <person name="Wu L."/>
            <person name="Ma J."/>
        </authorList>
    </citation>
    <scope>NUCLEOTIDE SEQUENCE [LARGE SCALE GENOMIC DNA]</scope>
    <source>
        <strain evidence="5 6">JCM 16117</strain>
    </source>
</reference>
<dbReference type="PANTHER" id="PTHR43537:SF45">
    <property type="entry name" value="GNTR FAMILY REGULATORY PROTEIN"/>
    <property type="match status" value="1"/>
</dbReference>
<protein>
    <recommendedName>
        <fullName evidence="4">HTH gntR-type domain-containing protein</fullName>
    </recommendedName>
</protein>
<keyword evidence="2" id="KW-0238">DNA-binding</keyword>
<evidence type="ECO:0000256" key="2">
    <source>
        <dbReference type="ARBA" id="ARBA00023125"/>
    </source>
</evidence>